<dbReference type="Proteomes" id="UP001369086">
    <property type="component" value="Unassembled WGS sequence"/>
</dbReference>
<protein>
    <submittedName>
        <fullName evidence="3">Macrophage mannose receptor 1-like</fullName>
    </submittedName>
</protein>
<evidence type="ECO:0000313" key="4">
    <source>
        <dbReference type="Proteomes" id="UP001369086"/>
    </source>
</evidence>
<name>A0ABR0YCA5_HUSHU</name>
<dbReference type="EMBL" id="JAHFZB010000037">
    <property type="protein sequence ID" value="KAK6470038.1"/>
    <property type="molecule type" value="Genomic_DNA"/>
</dbReference>
<dbReference type="PANTHER" id="PTHR45784:SF5">
    <property type="entry name" value="C-TYPE LECTIN DOMAIN FAMILY 20 MEMBER A-RELATED"/>
    <property type="match status" value="1"/>
</dbReference>
<proteinExistence type="predicted"/>
<evidence type="ECO:0000313" key="3">
    <source>
        <dbReference type="EMBL" id="KAK6470038.1"/>
    </source>
</evidence>
<feature type="non-terminal residue" evidence="3">
    <location>
        <position position="1"/>
    </location>
</feature>
<feature type="domain" description="C-type lectin" evidence="2">
    <location>
        <begin position="1"/>
        <end position="105"/>
    </location>
</feature>
<dbReference type="PROSITE" id="PS50041">
    <property type="entry name" value="C_TYPE_LECTIN_2"/>
    <property type="match status" value="7"/>
</dbReference>
<evidence type="ECO:0000256" key="1">
    <source>
        <dbReference type="ARBA" id="ARBA00023157"/>
    </source>
</evidence>
<dbReference type="CDD" id="cd00037">
    <property type="entry name" value="CLECT"/>
    <property type="match status" value="1"/>
</dbReference>
<feature type="domain" description="C-type lectin" evidence="2">
    <location>
        <begin position="121"/>
        <end position="210"/>
    </location>
</feature>
<accession>A0ABR0YCA5</accession>
<dbReference type="InterPro" id="IPR016187">
    <property type="entry name" value="CTDL_fold"/>
</dbReference>
<dbReference type="InterPro" id="IPR018378">
    <property type="entry name" value="C-type_lectin_CS"/>
</dbReference>
<sequence>KTWTEAQQYCREQHTDLVSIKSASENEDLVKKAQGKPFWIGLFNNPWKWSHQGDNYTFHNWNKKEPNNMGGNENCVALALRDSQNLARGKWNDMDCKLKRSFFCFDGKAPCPVCVLVQLTQSYCREKHTDLVTMHSQEEAEQLLNITGASLNAAAWVGLYRDDTQNWQWSNSDDVIFYSNWKAELFCASVNSTGKWEDRVCNEMKAFMCYTETSNIAERYTLIEELKTWTEAQQYCREHHTDLVSIKSASENEYLVKKAQGMSFWIGLFNNPWKWSHQGDSYTFHNWNKKEPNNMGGNENCVAIALRDSQYLARGKWNDQNCKLKRPFFCFDGKTPCPVCVLVQLTEKSWSEAQGYCREKHTDLATVRSQEEAEQLLNLKGDSLTDTAWIGLYRDDSQNWQWSNGDDVIFYSNWKAELFCASVSSTGKWEDRVCNEKKAFMCYTGKEIAVTLLYTLIEELKTWTEAQQYCREHHTDLVSIKSASENADLVKKAQVKPFWIGLFNNPWKWSHQGDSYTFHNWNTREPNNYGGNQKCVEIAVRDSRYLARGKWNDKECRMKRPFFCFDGKTPCPVCVLVQLSVFIPVCCFIPASNHIRKLLFVEAEKSWSEAQGYCREKHTDLATVRSQEEAEQLLNLTGDSLTHTAWIGLYRDDTRNWQWSNGDDVIFYSNWKAELFCASVSSTGKWEDRVCNEKKAFMCYTGKEIAVTLLYTLIEELKTWTEAQQYCREHHTDLVSIKSASENEDLVKKAQGKTFWIGLFNNPWKWSHQGDNYTFQNWASTQPKILRQ</sequence>
<organism evidence="3 4">
    <name type="scientific">Huso huso</name>
    <name type="common">Beluga</name>
    <name type="synonym">Acipenser huso</name>
    <dbReference type="NCBI Taxonomy" id="61971"/>
    <lineage>
        <taxon>Eukaryota</taxon>
        <taxon>Metazoa</taxon>
        <taxon>Chordata</taxon>
        <taxon>Craniata</taxon>
        <taxon>Vertebrata</taxon>
        <taxon>Euteleostomi</taxon>
        <taxon>Actinopterygii</taxon>
        <taxon>Chondrostei</taxon>
        <taxon>Acipenseriformes</taxon>
        <taxon>Acipenseridae</taxon>
        <taxon>Huso</taxon>
    </lineage>
</organism>
<dbReference type="PROSITE" id="PS00615">
    <property type="entry name" value="C_TYPE_LECTIN_1"/>
    <property type="match status" value="1"/>
</dbReference>
<feature type="domain" description="C-type lectin" evidence="2">
    <location>
        <begin position="220"/>
        <end position="331"/>
    </location>
</feature>
<dbReference type="InterPro" id="IPR001304">
    <property type="entry name" value="C-type_lectin-like"/>
</dbReference>
<gene>
    <name evidence="3" type="ORF">HHUSO_G31647</name>
</gene>
<evidence type="ECO:0000259" key="2">
    <source>
        <dbReference type="PROSITE" id="PS50041"/>
    </source>
</evidence>
<dbReference type="SUPFAM" id="SSF56436">
    <property type="entry name" value="C-type lectin-like"/>
    <property type="match status" value="7"/>
</dbReference>
<dbReference type="SMART" id="SM00034">
    <property type="entry name" value="CLECT"/>
    <property type="match status" value="7"/>
</dbReference>
<keyword evidence="4" id="KW-1185">Reference proteome</keyword>
<dbReference type="Pfam" id="PF00059">
    <property type="entry name" value="Lectin_C"/>
    <property type="match status" value="7"/>
</dbReference>
<feature type="domain" description="C-type lectin" evidence="2">
    <location>
        <begin position="454"/>
        <end position="565"/>
    </location>
</feature>
<feature type="domain" description="C-type lectin" evidence="2">
    <location>
        <begin position="600"/>
        <end position="700"/>
    </location>
</feature>
<dbReference type="InterPro" id="IPR016186">
    <property type="entry name" value="C-type_lectin-like/link_sf"/>
</dbReference>
<keyword evidence="1" id="KW-1015">Disulfide bond</keyword>
<feature type="domain" description="C-type lectin" evidence="2">
    <location>
        <begin position="711"/>
        <end position="788"/>
    </location>
</feature>
<dbReference type="Gene3D" id="3.10.100.10">
    <property type="entry name" value="Mannose-Binding Protein A, subunit A"/>
    <property type="match status" value="7"/>
</dbReference>
<feature type="domain" description="C-type lectin" evidence="2">
    <location>
        <begin position="340"/>
        <end position="443"/>
    </location>
</feature>
<comment type="caution">
    <text evidence="3">The sequence shown here is derived from an EMBL/GenBank/DDBJ whole genome shotgun (WGS) entry which is preliminary data.</text>
</comment>
<dbReference type="PANTHER" id="PTHR45784">
    <property type="entry name" value="C-TYPE LECTIN DOMAIN FAMILY 20 MEMBER A-RELATED"/>
    <property type="match status" value="1"/>
</dbReference>
<reference evidence="3 4" key="1">
    <citation type="submission" date="2021-05" db="EMBL/GenBank/DDBJ databases">
        <authorList>
            <person name="Zahm M."/>
            <person name="Klopp C."/>
            <person name="Cabau C."/>
            <person name="Kuhl H."/>
            <person name="Suciu R."/>
            <person name="Ciorpac M."/>
            <person name="Holostenco D."/>
            <person name="Gessner J."/>
            <person name="Wuertz S."/>
            <person name="Hohne C."/>
            <person name="Stock M."/>
            <person name="Gislard M."/>
            <person name="Lluch J."/>
            <person name="Milhes M."/>
            <person name="Lampietro C."/>
            <person name="Lopez Roques C."/>
            <person name="Donnadieu C."/>
            <person name="Du K."/>
            <person name="Schartl M."/>
            <person name="Guiguen Y."/>
        </authorList>
    </citation>
    <scope>NUCLEOTIDE SEQUENCE [LARGE SCALE GENOMIC DNA]</scope>
    <source>
        <strain evidence="3">Hh-F2</strain>
        <tissue evidence="3">Blood</tissue>
    </source>
</reference>